<feature type="transmembrane region" description="Helical" evidence="1">
    <location>
        <begin position="21"/>
        <end position="41"/>
    </location>
</feature>
<protein>
    <submittedName>
        <fullName evidence="3">Cell wall hydrolase CwlJ, involved in spore germination</fullName>
    </submittedName>
</protein>
<evidence type="ECO:0000259" key="2">
    <source>
        <dbReference type="Pfam" id="PF07486"/>
    </source>
</evidence>
<dbReference type="GO" id="GO:0016787">
    <property type="term" value="F:hydrolase activity"/>
    <property type="evidence" value="ECO:0007669"/>
    <property type="project" value="UniProtKB-KW"/>
</dbReference>
<accession>A0A1I4E997</accession>
<dbReference type="InterPro" id="IPR011105">
    <property type="entry name" value="Cell_wall_hydrolase_SleB"/>
</dbReference>
<dbReference type="OrthoDB" id="9785345at2"/>
<organism evidence="3 4">
    <name type="scientific">Neomesorhizobium albiziae</name>
    <dbReference type="NCBI Taxonomy" id="335020"/>
    <lineage>
        <taxon>Bacteria</taxon>
        <taxon>Pseudomonadati</taxon>
        <taxon>Pseudomonadota</taxon>
        <taxon>Alphaproteobacteria</taxon>
        <taxon>Hyphomicrobiales</taxon>
        <taxon>Phyllobacteriaceae</taxon>
        <taxon>Neomesorhizobium</taxon>
    </lineage>
</organism>
<dbReference type="Proteomes" id="UP000323300">
    <property type="component" value="Unassembled WGS sequence"/>
</dbReference>
<gene>
    <name evidence="3" type="ORF">SAMN04488498_12415</name>
</gene>
<proteinExistence type="predicted"/>
<evidence type="ECO:0000256" key="1">
    <source>
        <dbReference type="SAM" id="Phobius"/>
    </source>
</evidence>
<name>A0A1I4E997_9HYPH</name>
<dbReference type="Gene3D" id="1.10.10.2520">
    <property type="entry name" value="Cell wall hydrolase SleB, domain 1"/>
    <property type="match status" value="1"/>
</dbReference>
<keyword evidence="1" id="KW-1133">Transmembrane helix</keyword>
<dbReference type="EMBL" id="FOSL01000024">
    <property type="protein sequence ID" value="SFL02374.1"/>
    <property type="molecule type" value="Genomic_DNA"/>
</dbReference>
<evidence type="ECO:0000313" key="4">
    <source>
        <dbReference type="Proteomes" id="UP000323300"/>
    </source>
</evidence>
<dbReference type="InterPro" id="IPR042047">
    <property type="entry name" value="SleB_dom1"/>
</dbReference>
<reference evidence="3 4" key="1">
    <citation type="submission" date="2016-10" db="EMBL/GenBank/DDBJ databases">
        <authorList>
            <person name="Varghese N."/>
            <person name="Submissions S."/>
        </authorList>
    </citation>
    <scope>NUCLEOTIDE SEQUENCE [LARGE SCALE GENOMIC DNA]</scope>
    <source>
        <strain evidence="3 4">DSM 21822</strain>
    </source>
</reference>
<keyword evidence="1" id="KW-0472">Membrane</keyword>
<keyword evidence="1" id="KW-0812">Transmembrane</keyword>
<dbReference type="RefSeq" id="WP_149763082.1">
    <property type="nucleotide sequence ID" value="NZ_BSPE01000021.1"/>
</dbReference>
<dbReference type="AlphaFoldDB" id="A0A1I4E997"/>
<keyword evidence="4" id="KW-1185">Reference proteome</keyword>
<feature type="domain" description="Cell wall hydrolase SleB" evidence="2">
    <location>
        <begin position="277"/>
        <end position="386"/>
    </location>
</feature>
<dbReference type="Pfam" id="PF07486">
    <property type="entry name" value="Hydrolase_2"/>
    <property type="match status" value="1"/>
</dbReference>
<keyword evidence="3" id="KW-0378">Hydrolase</keyword>
<evidence type="ECO:0000313" key="3">
    <source>
        <dbReference type="EMBL" id="SFL02374.1"/>
    </source>
</evidence>
<sequence length="394" mass="42484">MHRRIVTRLRAAAARQDRSSLLTSLVIGLGIWVGFPTVVAYQDMTSMVSGAESQGARWNSFVEKAAAGSVHAAEMPFANADATGSLSGAGFSAPGIGTVTFRGKAAANDVPDEFRVNRADKQGRLVQIAPVAPPKSFNAGSVFERSSSLLKPTLDGELKMAFAAPAIKGKEIEIAAAFHAKQDKKAAPGVPVMLASLVTNDTPDVLATAYAPAEPDYAKASPFETLLRNEDPNQGRFIPPIAKGDHAWMSQPLPPSVFSKAEQKCLANAIYFEARSESPKGQAAVAQVVLNRVRNPAYPNSICGVVYQNDNWRNRCQFSFACDGIKDRVLSPSHYRVAEDIAMAVTAGKIFIPEIGSSTHYYATYVNPGWARTMQKMKKIGLHIFYRTYGGGWS</sequence>